<feature type="binding site" evidence="7">
    <location>
        <begin position="338"/>
        <end position="339"/>
    </location>
    <ligand>
        <name>FMN</name>
        <dbReference type="ChEBI" id="CHEBI:58210"/>
    </ligand>
</feature>
<feature type="binding site" evidence="7">
    <location>
        <position position="111"/>
    </location>
    <ligand>
        <name>FMN</name>
        <dbReference type="ChEBI" id="CHEBI:58210"/>
    </ligand>
</feature>
<feature type="binding site" evidence="7">
    <location>
        <position position="132"/>
    </location>
    <ligand>
        <name>glyoxylate</name>
        <dbReference type="ChEBI" id="CHEBI:36655"/>
    </ligand>
</feature>
<dbReference type="GO" id="GO:0010181">
    <property type="term" value="F:FMN binding"/>
    <property type="evidence" value="ECO:0007669"/>
    <property type="project" value="InterPro"/>
</dbReference>
<dbReference type="PANTHER" id="PTHR10578">
    <property type="entry name" value="S -2-HYDROXY-ACID OXIDASE-RELATED"/>
    <property type="match status" value="1"/>
</dbReference>
<dbReference type="AlphaFoldDB" id="A0A6M4AW95"/>
<feature type="domain" description="FMN hydroxy acid dehydrogenase" evidence="8">
    <location>
        <begin position="3"/>
        <end position="388"/>
    </location>
</feature>
<dbReference type="EC" id="1.1.1.27" evidence="9"/>
<dbReference type="PIRSF" id="PIRSF000138">
    <property type="entry name" value="Al-hdrx_acd_dh"/>
    <property type="match status" value="1"/>
</dbReference>
<evidence type="ECO:0000313" key="10">
    <source>
        <dbReference type="Proteomes" id="UP000503018"/>
    </source>
</evidence>
<dbReference type="InterPro" id="IPR037396">
    <property type="entry name" value="FMN_HAD"/>
</dbReference>
<dbReference type="Proteomes" id="UP000503018">
    <property type="component" value="Chromosome"/>
</dbReference>
<feature type="binding site" evidence="7">
    <location>
        <position position="160"/>
    </location>
    <ligand>
        <name>FMN</name>
        <dbReference type="ChEBI" id="CHEBI:58210"/>
    </ligand>
</feature>
<feature type="binding site" evidence="7">
    <location>
        <position position="169"/>
    </location>
    <ligand>
        <name>glyoxylate</name>
        <dbReference type="ChEBI" id="CHEBI:36655"/>
    </ligand>
</feature>
<feature type="binding site" evidence="7">
    <location>
        <position position="282"/>
    </location>
    <ligand>
        <name>FMN</name>
        <dbReference type="ChEBI" id="CHEBI:58210"/>
    </ligand>
</feature>
<feature type="active site" description="Proton acceptor" evidence="6">
    <location>
        <position position="284"/>
    </location>
</feature>
<dbReference type="CDD" id="cd02809">
    <property type="entry name" value="alpha_hydroxyacid_oxid_FMN"/>
    <property type="match status" value="1"/>
</dbReference>
<dbReference type="RefSeq" id="WP_169945986.1">
    <property type="nucleotide sequence ID" value="NZ_CP053015.1"/>
</dbReference>
<reference evidence="9 10" key="1">
    <citation type="submission" date="2020-01" db="EMBL/GenBank/DDBJ databases">
        <title>Sphingomonas sp. strain CSW-10.</title>
        <authorList>
            <person name="Chen W.-M."/>
        </authorList>
    </citation>
    <scope>NUCLEOTIDE SEQUENCE [LARGE SCALE GENOMIC DNA]</scope>
    <source>
        <strain evidence="9 10">CSW-10</strain>
    </source>
</reference>
<evidence type="ECO:0000256" key="6">
    <source>
        <dbReference type="PIRSR" id="PIRSR000138-1"/>
    </source>
</evidence>
<dbReference type="GO" id="GO:0005886">
    <property type="term" value="C:plasma membrane"/>
    <property type="evidence" value="ECO:0007669"/>
    <property type="project" value="TreeGrafter"/>
</dbReference>
<dbReference type="InterPro" id="IPR000262">
    <property type="entry name" value="FMN-dep_DH"/>
</dbReference>
<dbReference type="InterPro" id="IPR013785">
    <property type="entry name" value="Aldolase_TIM"/>
</dbReference>
<feature type="binding site" evidence="7">
    <location>
        <position position="260"/>
    </location>
    <ligand>
        <name>glyoxylate</name>
        <dbReference type="ChEBI" id="CHEBI:36655"/>
    </ligand>
</feature>
<proteinExistence type="inferred from homology"/>
<protein>
    <submittedName>
        <fullName evidence="9">L-lactate dehydrogenase</fullName>
        <ecNumber evidence="9">1.1.1.27</ecNumber>
    </submittedName>
</protein>
<keyword evidence="10" id="KW-1185">Reference proteome</keyword>
<keyword evidence="3 7" id="KW-0288">FMN</keyword>
<dbReference type="PROSITE" id="PS00557">
    <property type="entry name" value="FMN_HYDROXY_ACID_DH_1"/>
    <property type="match status" value="1"/>
</dbReference>
<feature type="binding site" evidence="7">
    <location>
        <position position="29"/>
    </location>
    <ligand>
        <name>glyoxylate</name>
        <dbReference type="ChEBI" id="CHEBI:36655"/>
    </ligand>
</feature>
<dbReference type="Gene3D" id="3.20.20.70">
    <property type="entry name" value="Aldolase class I"/>
    <property type="match status" value="1"/>
</dbReference>
<keyword evidence="4 9" id="KW-0560">Oxidoreductase</keyword>
<keyword evidence="2 7" id="KW-0285">Flavoprotein</keyword>
<dbReference type="PANTHER" id="PTHR10578:SF85">
    <property type="entry name" value="L-LACTATE DEHYDROGENASE"/>
    <property type="match status" value="1"/>
</dbReference>
<sequence length="388" mass="41808">MPPPILVPATVSDYRREAQRRLPTFLFDYLDGAAGEEVSLQRNEADFRAIQLEQRVLRDVSAIDTGVDLFGTHLDMPVVLAPIGMGGMMARRAEVLAKRAADAAGIDMCLSTVGICSVEEVSAVSGRPIWFQLYMLRDRGVVQELLDRAWASGVRTLTFTVDLPVVGARYRDVRNGMAGGTSALGRFRAGLGSYLMHPRWLWDVGIRGAPHSFGNLAAYVPGAASPNQFKAWVDKQFDPSTDWNDIAWLRSVWKGHLLLKGILNAEDAVNAVDQGADGIIVSNHGGRQLDGVASGIAVLPEIAAAVSGRCTLLVDGGVRNGQDVVKALALGAQAVMVGRPWVYAVAARGEAGLKTWLSAMKNDMRTAFALTGIRTVADIDRSMIRQGL</sequence>
<comment type="cofactor">
    <cofactor evidence="1">
        <name>FMN</name>
        <dbReference type="ChEBI" id="CHEBI:58210"/>
    </cofactor>
</comment>
<feature type="binding site" evidence="7">
    <location>
        <position position="284"/>
    </location>
    <ligand>
        <name>glyoxylate</name>
        <dbReference type="ChEBI" id="CHEBI:36655"/>
    </ligand>
</feature>
<dbReference type="KEGG" id="slan:GV829_09050"/>
<name>A0A6M4AW95_9SPHN</name>
<dbReference type="SUPFAM" id="SSF51395">
    <property type="entry name" value="FMN-linked oxidoreductases"/>
    <property type="match status" value="1"/>
</dbReference>
<evidence type="ECO:0000256" key="5">
    <source>
        <dbReference type="ARBA" id="ARBA00024042"/>
    </source>
</evidence>
<dbReference type="GO" id="GO:0009060">
    <property type="term" value="P:aerobic respiration"/>
    <property type="evidence" value="ECO:0007669"/>
    <property type="project" value="TreeGrafter"/>
</dbReference>
<feature type="binding site" evidence="7">
    <location>
        <position position="287"/>
    </location>
    <ligand>
        <name>glyoxylate</name>
        <dbReference type="ChEBI" id="CHEBI:36655"/>
    </ligand>
</feature>
<feature type="binding site" evidence="7">
    <location>
        <begin position="315"/>
        <end position="319"/>
    </location>
    <ligand>
        <name>FMN</name>
        <dbReference type="ChEBI" id="CHEBI:58210"/>
    </ligand>
</feature>
<comment type="similarity">
    <text evidence="5">Belongs to the FMN-dependent alpha-hydroxy acid dehydrogenase family.</text>
</comment>
<evidence type="ECO:0000256" key="3">
    <source>
        <dbReference type="ARBA" id="ARBA00022643"/>
    </source>
</evidence>
<dbReference type="GO" id="GO:0004459">
    <property type="term" value="F:L-lactate dehydrogenase (NAD+) activity"/>
    <property type="evidence" value="ECO:0007669"/>
    <property type="project" value="UniProtKB-EC"/>
</dbReference>
<feature type="binding site" evidence="7">
    <location>
        <begin position="82"/>
        <end position="84"/>
    </location>
    <ligand>
        <name>FMN</name>
        <dbReference type="ChEBI" id="CHEBI:58210"/>
    </ligand>
</feature>
<evidence type="ECO:0000256" key="1">
    <source>
        <dbReference type="ARBA" id="ARBA00001917"/>
    </source>
</evidence>
<dbReference type="FunFam" id="3.20.20.70:FF:000029">
    <property type="entry name" value="L-lactate dehydrogenase"/>
    <property type="match status" value="1"/>
</dbReference>
<dbReference type="Pfam" id="PF01070">
    <property type="entry name" value="FMN_dh"/>
    <property type="match status" value="1"/>
</dbReference>
<dbReference type="InterPro" id="IPR012133">
    <property type="entry name" value="Alpha-hydoxy_acid_DH_FMN"/>
</dbReference>
<evidence type="ECO:0000256" key="2">
    <source>
        <dbReference type="ARBA" id="ARBA00022630"/>
    </source>
</evidence>
<evidence type="ECO:0000259" key="8">
    <source>
        <dbReference type="PROSITE" id="PS51349"/>
    </source>
</evidence>
<gene>
    <name evidence="9" type="ORF">GV829_09050</name>
</gene>
<dbReference type="NCBIfam" id="NF008398">
    <property type="entry name" value="PRK11197.1"/>
    <property type="match status" value="1"/>
</dbReference>
<evidence type="ECO:0000256" key="4">
    <source>
        <dbReference type="ARBA" id="ARBA00023002"/>
    </source>
</evidence>
<dbReference type="PROSITE" id="PS51349">
    <property type="entry name" value="FMN_HYDROXY_ACID_DH_2"/>
    <property type="match status" value="1"/>
</dbReference>
<dbReference type="EMBL" id="CP053015">
    <property type="protein sequence ID" value="QJQ32582.1"/>
    <property type="molecule type" value="Genomic_DNA"/>
</dbReference>
<accession>A0A6M4AW95</accession>
<organism evidence="9 10">
    <name type="scientific">Sphingomonas lacunae</name>
    <dbReference type="NCBI Taxonomy" id="2698828"/>
    <lineage>
        <taxon>Bacteria</taxon>
        <taxon>Pseudomonadati</taxon>
        <taxon>Pseudomonadota</taxon>
        <taxon>Alphaproteobacteria</taxon>
        <taxon>Sphingomonadales</taxon>
        <taxon>Sphingomonadaceae</taxon>
        <taxon>Sphingomonas</taxon>
    </lineage>
</organism>
<evidence type="ECO:0000313" key="9">
    <source>
        <dbReference type="EMBL" id="QJQ32582.1"/>
    </source>
</evidence>
<evidence type="ECO:0000256" key="7">
    <source>
        <dbReference type="PIRSR" id="PIRSR000138-2"/>
    </source>
</evidence>
<feature type="binding site" evidence="7">
    <location>
        <position position="134"/>
    </location>
    <ligand>
        <name>glyoxylate</name>
        <dbReference type="ChEBI" id="CHEBI:36655"/>
    </ligand>
</feature>
<dbReference type="InterPro" id="IPR008259">
    <property type="entry name" value="FMN_hydac_DH_AS"/>
</dbReference>